<feature type="region of interest" description="Disordered" evidence="2">
    <location>
        <begin position="240"/>
        <end position="261"/>
    </location>
</feature>
<dbReference type="PANTHER" id="PTHR35152:SF1">
    <property type="entry name" value="DOMAIN SIGNALLING PROTEIN, PUTATIVE (AFU_ORTHOLOGUE AFUA_5G11310)-RELATED"/>
    <property type="match status" value="1"/>
</dbReference>
<dbReference type="EMBL" id="JADMLG010000006">
    <property type="protein sequence ID" value="MBH0777883.1"/>
    <property type="molecule type" value="Genomic_DNA"/>
</dbReference>
<feature type="transmembrane region" description="Helical" evidence="1">
    <location>
        <begin position="12"/>
        <end position="32"/>
    </location>
</feature>
<feature type="compositionally biased region" description="Basic and acidic residues" evidence="2">
    <location>
        <begin position="273"/>
        <end position="282"/>
    </location>
</feature>
<dbReference type="RefSeq" id="WP_196150203.1">
    <property type="nucleotide sequence ID" value="NZ_JADMLG010000006.1"/>
</dbReference>
<name>A0A931ICA4_9NOCA</name>
<accession>A0A931ICA4</accession>
<keyword evidence="1" id="KW-0812">Transmembrane</keyword>
<dbReference type="Pfam" id="PF03707">
    <property type="entry name" value="MHYT"/>
    <property type="match status" value="2"/>
</dbReference>
<dbReference type="AlphaFoldDB" id="A0A931ICA4"/>
<dbReference type="PANTHER" id="PTHR35152">
    <property type="entry name" value="DOMAIN SIGNALLING PROTEIN, PUTATIVE (AFU_ORTHOLOGUE AFUA_5G11310)-RELATED"/>
    <property type="match status" value="1"/>
</dbReference>
<gene>
    <name evidence="4" type="ORF">IT779_16530</name>
</gene>
<evidence type="ECO:0000313" key="4">
    <source>
        <dbReference type="EMBL" id="MBH0777883.1"/>
    </source>
</evidence>
<proteinExistence type="predicted"/>
<evidence type="ECO:0000256" key="1">
    <source>
        <dbReference type="PROSITE-ProRule" id="PRU00244"/>
    </source>
</evidence>
<feature type="region of interest" description="Disordered" evidence="2">
    <location>
        <begin position="273"/>
        <end position="338"/>
    </location>
</feature>
<evidence type="ECO:0000259" key="3">
    <source>
        <dbReference type="PROSITE" id="PS50924"/>
    </source>
</evidence>
<dbReference type="InterPro" id="IPR005330">
    <property type="entry name" value="MHYT_dom"/>
</dbReference>
<dbReference type="PROSITE" id="PS50924">
    <property type="entry name" value="MHYT"/>
    <property type="match status" value="1"/>
</dbReference>
<keyword evidence="1" id="KW-0472">Membrane</keyword>
<feature type="transmembrane region" description="Helical" evidence="1">
    <location>
        <begin position="107"/>
        <end position="126"/>
    </location>
</feature>
<dbReference type="GO" id="GO:0016020">
    <property type="term" value="C:membrane"/>
    <property type="evidence" value="ECO:0007669"/>
    <property type="project" value="UniProtKB-UniRule"/>
</dbReference>
<protein>
    <recommendedName>
        <fullName evidence="3">MHYT domain-containing protein</fullName>
    </recommendedName>
</protein>
<feature type="domain" description="MHYT" evidence="3">
    <location>
        <begin position="9"/>
        <end position="197"/>
    </location>
</feature>
<keyword evidence="5" id="KW-1185">Reference proteome</keyword>
<feature type="compositionally biased region" description="Basic and acidic residues" evidence="2">
    <location>
        <begin position="295"/>
        <end position="306"/>
    </location>
</feature>
<feature type="transmembrane region" description="Helical" evidence="1">
    <location>
        <begin position="80"/>
        <end position="100"/>
    </location>
</feature>
<keyword evidence="1" id="KW-1133">Transmembrane helix</keyword>
<feature type="transmembrane region" description="Helical" evidence="1">
    <location>
        <begin position="138"/>
        <end position="162"/>
    </location>
</feature>
<feature type="transmembrane region" description="Helical" evidence="1">
    <location>
        <begin position="169"/>
        <end position="190"/>
    </location>
</feature>
<feature type="transmembrane region" description="Helical" evidence="1">
    <location>
        <begin position="210"/>
        <end position="235"/>
    </location>
</feature>
<comment type="caution">
    <text evidence="4">The sequence shown here is derived from an EMBL/GenBank/DDBJ whole genome shotgun (WGS) entry which is preliminary data.</text>
</comment>
<evidence type="ECO:0000256" key="2">
    <source>
        <dbReference type="SAM" id="MobiDB-lite"/>
    </source>
</evidence>
<feature type="compositionally biased region" description="Basic residues" evidence="2">
    <location>
        <begin position="316"/>
        <end position="327"/>
    </location>
</feature>
<evidence type="ECO:0000313" key="5">
    <source>
        <dbReference type="Proteomes" id="UP000655751"/>
    </source>
</evidence>
<reference evidence="4" key="1">
    <citation type="submission" date="2020-11" db="EMBL/GenBank/DDBJ databases">
        <title>Nocardia NEAU-351.nov., a novel actinomycete isolated from the cow dung.</title>
        <authorList>
            <person name="Zhang X."/>
        </authorList>
    </citation>
    <scope>NUCLEOTIDE SEQUENCE</scope>
    <source>
        <strain evidence="4">NEAU-351</strain>
    </source>
</reference>
<feature type="transmembrane region" description="Helical" evidence="1">
    <location>
        <begin position="44"/>
        <end position="68"/>
    </location>
</feature>
<organism evidence="4 5">
    <name type="scientific">Nocardia bovistercoris</name>
    <dbReference type="NCBI Taxonomy" id="2785916"/>
    <lineage>
        <taxon>Bacteria</taxon>
        <taxon>Bacillati</taxon>
        <taxon>Actinomycetota</taxon>
        <taxon>Actinomycetes</taxon>
        <taxon>Mycobacteriales</taxon>
        <taxon>Nocardiaceae</taxon>
        <taxon>Nocardia</taxon>
    </lineage>
</organism>
<sequence length="338" mass="36114">MLEIYHFSHGWFTPLLSYVMSFIGCLLGLQCAERARQGNGRLGWLALSALAIGGSGIWVMHFIAMLGFSIQGAQIRYNVPLTLLSAVTAVGVVWIGLLLVVRPEPRLPALLAGGAVTGLGVASMHYTGMYAMKSDANISYDAGLVTLSIAIAVVAATAALWFTLHVAGAFATIGAALLMGVAVSGMHYTGMASMHAEHSGHHGTPPGADALQLLGPLIAGISIITMLLLISVGLTSSDRANTRERARAAGTDRSGVSLRASSRAAQLELNPWWEDKREESRPTADPNANQYWPTRSERTPAERDAAATESTPPTPRPRRLAQQRLRLRNAEAQTRRIS</sequence>
<dbReference type="Proteomes" id="UP000655751">
    <property type="component" value="Unassembled WGS sequence"/>
</dbReference>